<reference evidence="1" key="1">
    <citation type="journal article" date="2014" name="Nat. Commun.">
        <title>The tobacco genome sequence and its comparison with those of tomato and potato.</title>
        <authorList>
            <person name="Sierro N."/>
            <person name="Battey J.N."/>
            <person name="Ouadi S."/>
            <person name="Bakaher N."/>
            <person name="Bovet L."/>
            <person name="Willig A."/>
            <person name="Goepfert S."/>
            <person name="Peitsch M.C."/>
            <person name="Ivanov N.V."/>
        </authorList>
    </citation>
    <scope>NUCLEOTIDE SEQUENCE [LARGE SCALE GENOMIC DNA]</scope>
</reference>
<evidence type="ECO:0000313" key="2">
    <source>
        <dbReference type="RefSeq" id="XP_075112347.1"/>
    </source>
</evidence>
<name>A0AC58US85_TOBAC</name>
<sequence>MLVTKQFNGTCFGAWRRGIIIALSAKKKIDFINDPDISQSVIYSKTTKGLWDDLNQRYGQSNGARMYEVQKDLSSVSQGSHVSEYFNKVKRFWDEMEFLNTESYCVCECNCGGKHKMIKRDQNLKLMQLLMSLNKIFNNARGNILMMEPLPDVSKAYSLVIQDEKQRDSGATDHMTSNKTLPTNVVNLPIPILVTLPNGYKVKGFSLKKPLGLGKMAEGLYLLNSNTLNSTES</sequence>
<dbReference type="RefSeq" id="XP_075112347.1">
    <property type="nucleotide sequence ID" value="XM_075256246.1"/>
</dbReference>
<dbReference type="Proteomes" id="UP000790787">
    <property type="component" value="Chromosome 6"/>
</dbReference>
<proteinExistence type="predicted"/>
<organism evidence="1 2">
    <name type="scientific">Nicotiana tabacum</name>
    <name type="common">Common tobacco</name>
    <dbReference type="NCBI Taxonomy" id="4097"/>
    <lineage>
        <taxon>Eukaryota</taxon>
        <taxon>Viridiplantae</taxon>
        <taxon>Streptophyta</taxon>
        <taxon>Embryophyta</taxon>
        <taxon>Tracheophyta</taxon>
        <taxon>Spermatophyta</taxon>
        <taxon>Magnoliopsida</taxon>
        <taxon>eudicotyledons</taxon>
        <taxon>Gunneridae</taxon>
        <taxon>Pentapetalae</taxon>
        <taxon>asterids</taxon>
        <taxon>lamiids</taxon>
        <taxon>Solanales</taxon>
        <taxon>Solanaceae</taxon>
        <taxon>Nicotianoideae</taxon>
        <taxon>Nicotianeae</taxon>
        <taxon>Nicotiana</taxon>
    </lineage>
</organism>
<accession>A0AC58US85</accession>
<protein>
    <submittedName>
        <fullName evidence="2">Uncharacterized protein LOC142182201</fullName>
    </submittedName>
</protein>
<keyword evidence="1" id="KW-1185">Reference proteome</keyword>
<reference evidence="2" key="2">
    <citation type="submission" date="2025-08" db="UniProtKB">
        <authorList>
            <consortium name="RefSeq"/>
        </authorList>
    </citation>
    <scope>IDENTIFICATION</scope>
    <source>
        <tissue evidence="2">Leaf</tissue>
    </source>
</reference>
<evidence type="ECO:0000313" key="1">
    <source>
        <dbReference type="Proteomes" id="UP000790787"/>
    </source>
</evidence>
<gene>
    <name evidence="2" type="primary">LOC142182201</name>
</gene>